<feature type="region of interest" description="Disordered" evidence="1">
    <location>
        <begin position="1"/>
        <end position="47"/>
    </location>
</feature>
<keyword evidence="3" id="KW-1185">Reference proteome</keyword>
<protein>
    <submittedName>
        <fullName evidence="2">Uncharacterized protein</fullName>
    </submittedName>
</protein>
<feature type="non-terminal residue" evidence="2">
    <location>
        <position position="1"/>
    </location>
</feature>
<gene>
    <name evidence="2" type="ORF">C451_00020</name>
</gene>
<dbReference type="OrthoDB" id="213049at2157"/>
<dbReference type="AlphaFoldDB" id="M0NGA7"/>
<organism evidence="2 3">
    <name type="scientific">Halococcus thailandensis JCM 13552</name>
    <dbReference type="NCBI Taxonomy" id="1227457"/>
    <lineage>
        <taxon>Archaea</taxon>
        <taxon>Methanobacteriati</taxon>
        <taxon>Methanobacteriota</taxon>
        <taxon>Stenosarchaea group</taxon>
        <taxon>Halobacteria</taxon>
        <taxon>Halobacteriales</taxon>
        <taxon>Halococcaceae</taxon>
        <taxon>Halococcus</taxon>
    </lineage>
</organism>
<dbReference type="RefSeq" id="WP_007736283.1">
    <property type="nucleotide sequence ID" value="NZ_AOMF01000001.1"/>
</dbReference>
<dbReference type="PATRIC" id="fig|1227457.3.peg.2"/>
<accession>M0NGA7</accession>
<proteinExistence type="predicted"/>
<name>M0NGA7_9EURY</name>
<dbReference type="Proteomes" id="UP000011680">
    <property type="component" value="Unassembled WGS sequence"/>
</dbReference>
<evidence type="ECO:0000256" key="1">
    <source>
        <dbReference type="SAM" id="MobiDB-lite"/>
    </source>
</evidence>
<dbReference type="EMBL" id="AOMF01000001">
    <property type="protein sequence ID" value="EMA56886.1"/>
    <property type="molecule type" value="Genomic_DNA"/>
</dbReference>
<comment type="caution">
    <text evidence="2">The sequence shown here is derived from an EMBL/GenBank/DDBJ whole genome shotgun (WGS) entry which is preliminary data.</text>
</comment>
<feature type="compositionally biased region" description="Polar residues" evidence="1">
    <location>
        <begin position="1"/>
        <end position="13"/>
    </location>
</feature>
<evidence type="ECO:0000313" key="2">
    <source>
        <dbReference type="EMBL" id="EMA56886.1"/>
    </source>
</evidence>
<reference evidence="2 3" key="1">
    <citation type="journal article" date="2014" name="PLoS Genet.">
        <title>Phylogenetically driven sequencing of extremely halophilic archaea reveals strategies for static and dynamic osmo-response.</title>
        <authorList>
            <person name="Becker E.A."/>
            <person name="Seitzer P.M."/>
            <person name="Tritt A."/>
            <person name="Larsen D."/>
            <person name="Krusor M."/>
            <person name="Yao A.I."/>
            <person name="Wu D."/>
            <person name="Madern D."/>
            <person name="Eisen J.A."/>
            <person name="Darling A.E."/>
            <person name="Facciotti M.T."/>
        </authorList>
    </citation>
    <scope>NUCLEOTIDE SEQUENCE [LARGE SCALE GENOMIC DNA]</scope>
    <source>
        <strain evidence="2 3">JCM 13552</strain>
    </source>
</reference>
<dbReference type="STRING" id="1227457.C451_00020"/>
<sequence length="147" mass="16330">ATESVAGVQTTDHVGSPYRVDQPMSIETHSSLETADRRVASTADRPQSKRTLALDTATPVACTGATVIFCECYRQTPHGQRYDGDIPLFILNVSNEDAVRSQLAAANYRDVDIERAFKNGRWLHHTSPERALTAVSYAESHDQKERR</sequence>
<evidence type="ECO:0000313" key="3">
    <source>
        <dbReference type="Proteomes" id="UP000011680"/>
    </source>
</evidence>